<dbReference type="EMBL" id="FRAU01000002">
    <property type="protein sequence ID" value="SHK34297.1"/>
    <property type="molecule type" value="Genomic_DNA"/>
</dbReference>
<dbReference type="PANTHER" id="PTHR42776:SF27">
    <property type="entry name" value="DIPEPTIDYL PEPTIDASE FAMILY MEMBER 6"/>
    <property type="match status" value="1"/>
</dbReference>
<keyword evidence="6" id="KW-0645">Protease</keyword>
<feature type="domain" description="Peptidase S9 prolyl oligopeptidase catalytic" evidence="4">
    <location>
        <begin position="470"/>
        <end position="674"/>
    </location>
</feature>
<gene>
    <name evidence="6" type="ORF">SAMN04488087_0920</name>
</gene>
<name>A0A1M6RPP7_9BACT</name>
<dbReference type="AlphaFoldDB" id="A0A1M6RPP7"/>
<dbReference type="STRING" id="633813.SAMN04488087_0920"/>
<keyword evidence="2" id="KW-0720">Serine protease</keyword>
<evidence type="ECO:0000256" key="3">
    <source>
        <dbReference type="SAM" id="SignalP"/>
    </source>
</evidence>
<dbReference type="Proteomes" id="UP000185812">
    <property type="component" value="Unassembled WGS sequence"/>
</dbReference>
<dbReference type="GO" id="GO:0006508">
    <property type="term" value="P:proteolysis"/>
    <property type="evidence" value="ECO:0007669"/>
    <property type="project" value="InterPro"/>
</dbReference>
<evidence type="ECO:0000313" key="7">
    <source>
        <dbReference type="Proteomes" id="UP000185812"/>
    </source>
</evidence>
<organism evidence="6 7">
    <name type="scientific">Rhodothermus profundi</name>
    <dbReference type="NCBI Taxonomy" id="633813"/>
    <lineage>
        <taxon>Bacteria</taxon>
        <taxon>Pseudomonadati</taxon>
        <taxon>Rhodothermota</taxon>
        <taxon>Rhodothermia</taxon>
        <taxon>Rhodothermales</taxon>
        <taxon>Rhodothermaceae</taxon>
        <taxon>Rhodothermus</taxon>
    </lineage>
</organism>
<evidence type="ECO:0000259" key="4">
    <source>
        <dbReference type="Pfam" id="PF00326"/>
    </source>
</evidence>
<evidence type="ECO:0000313" key="6">
    <source>
        <dbReference type="EMBL" id="SHK34297.1"/>
    </source>
</evidence>
<dbReference type="InterPro" id="IPR001375">
    <property type="entry name" value="Peptidase_S9_cat"/>
</dbReference>
<keyword evidence="1" id="KW-0378">Hydrolase</keyword>
<dbReference type="Pfam" id="PF07676">
    <property type="entry name" value="PD40"/>
    <property type="match status" value="3"/>
</dbReference>
<keyword evidence="3" id="KW-0732">Signal</keyword>
<sequence>MRRVALVLLLLLVSGAESYAQSARLTLDRYLEWEDVDDPQISPDGQRIVFTRRWVDKQKDRWQSALWIMNADGSQQRFLVEGRSPRWSPDGTRIAFIANDAEGRPQIFVKWVDLPEPPTQLTRLTEAPASLSWSPDGRMIAFTMNVPVEVRWNIKLPQAPEGAQWTKPPRLVRRLHYRADRRGFMEEAYTHLFVIPAEGGTPRQLTEGTWHVGPRFDGLPARATLSWTPDSRTIVFDGFKASADSVDRNYRNAHLYAIDVETRQLRQLTQRPGRWTQPAVSPDGRWVAFTGFAETRQTYHAADLWIMPLDGSAEPRNLTRTLDRDVSNLHWAPDGSGVYFTINDRGTRNVYFASVRGEVRQVTRGVHMLSLTSVARNGIAVGVRTSYHEPDDVVRFALSRPDQIERLTAVNDDVLQDVKLGEVEEIWYASRDGTRIQGWIVKPPDFDPAQKYPLILHIHGGPHAMYNVGFNFSFQNFAANGYVVLYTNPRGSTGYGTEFGAAISQAYPGVDHEDLMAGVDALLERGYIDPDRLFVTGCSGGGVLSSWAIGQTDRFAAAAVRCPVTDWISMAGTTDIPLFTFNWFHKPFWEDPSEWLARSPLMLVSNVKTPTLLMTGELDLRTPMSQTEEYYIALKMRGVPVVLLRFHDEYHGTGSRPSNFMRTQRYIMDWFEKKGRIPGVTVEASK</sequence>
<dbReference type="InterPro" id="IPR029058">
    <property type="entry name" value="AB_hydrolase_fold"/>
</dbReference>
<dbReference type="Pfam" id="PF00930">
    <property type="entry name" value="DPPIV_N"/>
    <property type="match status" value="1"/>
</dbReference>
<protein>
    <submittedName>
        <fullName evidence="6">Dipeptidyl aminopeptidase/acylaminoacyl peptidase</fullName>
    </submittedName>
</protein>
<dbReference type="RefSeq" id="WP_072714779.1">
    <property type="nucleotide sequence ID" value="NZ_FRAU01000002.1"/>
</dbReference>
<dbReference type="Gene3D" id="2.120.10.30">
    <property type="entry name" value="TolB, C-terminal domain"/>
    <property type="match status" value="2"/>
</dbReference>
<proteinExistence type="predicted"/>
<feature type="signal peptide" evidence="3">
    <location>
        <begin position="1"/>
        <end position="20"/>
    </location>
</feature>
<accession>A0A1M6RPP7</accession>
<dbReference type="SUPFAM" id="SSF53474">
    <property type="entry name" value="alpha/beta-Hydrolases"/>
    <property type="match status" value="1"/>
</dbReference>
<dbReference type="SUPFAM" id="SSF82171">
    <property type="entry name" value="DPP6 N-terminal domain-like"/>
    <property type="match status" value="1"/>
</dbReference>
<keyword evidence="6" id="KW-0031">Aminopeptidase</keyword>
<reference evidence="7" key="1">
    <citation type="submission" date="2016-11" db="EMBL/GenBank/DDBJ databases">
        <authorList>
            <person name="Varghese N."/>
            <person name="Submissions S."/>
        </authorList>
    </citation>
    <scope>NUCLEOTIDE SEQUENCE [LARGE SCALE GENOMIC DNA]</scope>
    <source>
        <strain evidence="7">DSM 22212</strain>
    </source>
</reference>
<feature type="chain" id="PRO_5009920682" evidence="3">
    <location>
        <begin position="21"/>
        <end position="686"/>
    </location>
</feature>
<dbReference type="OrthoDB" id="9812921at2"/>
<feature type="domain" description="Dipeptidylpeptidase IV N-terminal" evidence="5">
    <location>
        <begin position="188"/>
        <end position="285"/>
    </location>
</feature>
<dbReference type="InterPro" id="IPR002469">
    <property type="entry name" value="Peptidase_S9B_N"/>
</dbReference>
<dbReference type="InterPro" id="IPR011042">
    <property type="entry name" value="6-blade_b-propeller_TolB-like"/>
</dbReference>
<dbReference type="Gene3D" id="3.40.50.1820">
    <property type="entry name" value="alpha/beta hydrolase"/>
    <property type="match status" value="1"/>
</dbReference>
<evidence type="ECO:0000256" key="2">
    <source>
        <dbReference type="ARBA" id="ARBA00022825"/>
    </source>
</evidence>
<keyword evidence="7" id="KW-1185">Reference proteome</keyword>
<dbReference type="Pfam" id="PF00326">
    <property type="entry name" value="Peptidase_S9"/>
    <property type="match status" value="1"/>
</dbReference>
<dbReference type="PANTHER" id="PTHR42776">
    <property type="entry name" value="SERINE PEPTIDASE S9 FAMILY MEMBER"/>
    <property type="match status" value="1"/>
</dbReference>
<evidence type="ECO:0000256" key="1">
    <source>
        <dbReference type="ARBA" id="ARBA00022801"/>
    </source>
</evidence>
<evidence type="ECO:0000259" key="5">
    <source>
        <dbReference type="Pfam" id="PF00930"/>
    </source>
</evidence>
<dbReference type="GO" id="GO:0004252">
    <property type="term" value="F:serine-type endopeptidase activity"/>
    <property type="evidence" value="ECO:0007669"/>
    <property type="project" value="TreeGrafter"/>
</dbReference>
<dbReference type="InterPro" id="IPR011659">
    <property type="entry name" value="WD40"/>
</dbReference>
<dbReference type="GO" id="GO:0004177">
    <property type="term" value="F:aminopeptidase activity"/>
    <property type="evidence" value="ECO:0007669"/>
    <property type="project" value="UniProtKB-KW"/>
</dbReference>